<evidence type="ECO:0000256" key="1">
    <source>
        <dbReference type="SAM" id="MobiDB-lite"/>
    </source>
</evidence>
<evidence type="ECO:0000256" key="2">
    <source>
        <dbReference type="SAM" id="Phobius"/>
    </source>
</evidence>
<keyword evidence="3" id="KW-0732">Signal</keyword>
<keyword evidence="5" id="KW-1185">Reference proteome</keyword>
<dbReference type="AlphaFoldDB" id="A0A7R9Q941"/>
<sequence length="581" mass="61449">PFVVQWLLYSLSHSLTHSHSTTSNPCHTCLANITTIITTNSSILTYTPHATQEFGQIECIAKNAIGIQRQSCKYLITQSAEPYFPFSCQVINQSDCTLTVNCAQQPTHHNRSHGGTGGATSAANSALNASLLTQLPVAHSQRVSTGSHNKVHGDNVFSASSSNKPINNNKHGANASVATTASPYMIVHPHTYYVCEVYDIGNNGGANQGFNTPGVGNPRLIKNVTVDAVRAQLMRHNSTFDFFIDQLPAKTQLKLRIYAVNIRNIRSHGDQELRTQTLLPAQRLIDFDGTDNNTADGDGSGGVGAAGVRIHGKHLIVGVLISAAAVAVIVVIMAIIAVFKVRYSSSSIHLAAIDAQALDREGDGGGDGCGSHMETMLGTGGGGGGGPGGGDCNDECSSDQTLLKCGNTALHDPDDECPDQYKCDQDLSYYHNGGGTGNGKAGPPDIIPVPYYGSHVATGAGGGPGCSPGGGNVYYGTNERDCCDSSVGDNKGTCSGDCFFTDHGAVPDNSGNYFAATEHYKMQDMYPTKGSRVYVYNKEVGNKVGHQLTTDYQNVLHVNLIPGNSKQQQQQQINNVANISL</sequence>
<proteinExistence type="predicted"/>
<dbReference type="EMBL" id="CAJPIZ010017167">
    <property type="protein sequence ID" value="CAG2115989.1"/>
    <property type="molecule type" value="Genomic_DNA"/>
</dbReference>
<dbReference type="Proteomes" id="UP000759131">
    <property type="component" value="Unassembled WGS sequence"/>
</dbReference>
<evidence type="ECO:0000313" key="4">
    <source>
        <dbReference type="EMBL" id="CAD7635559.1"/>
    </source>
</evidence>
<feature type="transmembrane region" description="Helical" evidence="2">
    <location>
        <begin position="315"/>
        <end position="339"/>
    </location>
</feature>
<keyword evidence="2" id="KW-0812">Transmembrane</keyword>
<feature type="non-terminal residue" evidence="4">
    <location>
        <position position="1"/>
    </location>
</feature>
<keyword evidence="2" id="KW-1133">Transmembrane helix</keyword>
<evidence type="ECO:0000256" key="3">
    <source>
        <dbReference type="SAM" id="SignalP"/>
    </source>
</evidence>
<feature type="region of interest" description="Disordered" evidence="1">
    <location>
        <begin position="363"/>
        <end position="384"/>
    </location>
</feature>
<gene>
    <name evidence="4" type="ORF">OSB1V03_LOCUS15950</name>
</gene>
<protein>
    <submittedName>
        <fullName evidence="4">Uncharacterized protein</fullName>
    </submittedName>
</protein>
<feature type="signal peptide" evidence="3">
    <location>
        <begin position="1"/>
        <end position="18"/>
    </location>
</feature>
<name>A0A7R9Q941_9ACAR</name>
<reference evidence="4" key="1">
    <citation type="submission" date="2020-11" db="EMBL/GenBank/DDBJ databases">
        <authorList>
            <person name="Tran Van P."/>
        </authorList>
    </citation>
    <scope>NUCLEOTIDE SEQUENCE</scope>
</reference>
<evidence type="ECO:0000313" key="5">
    <source>
        <dbReference type="Proteomes" id="UP000759131"/>
    </source>
</evidence>
<dbReference type="EMBL" id="OC871742">
    <property type="protein sequence ID" value="CAD7635559.1"/>
    <property type="molecule type" value="Genomic_DNA"/>
</dbReference>
<keyword evidence="2" id="KW-0472">Membrane</keyword>
<accession>A0A7R9Q941</accession>
<organism evidence="4">
    <name type="scientific">Medioppia subpectinata</name>
    <dbReference type="NCBI Taxonomy" id="1979941"/>
    <lineage>
        <taxon>Eukaryota</taxon>
        <taxon>Metazoa</taxon>
        <taxon>Ecdysozoa</taxon>
        <taxon>Arthropoda</taxon>
        <taxon>Chelicerata</taxon>
        <taxon>Arachnida</taxon>
        <taxon>Acari</taxon>
        <taxon>Acariformes</taxon>
        <taxon>Sarcoptiformes</taxon>
        <taxon>Oribatida</taxon>
        <taxon>Brachypylina</taxon>
        <taxon>Oppioidea</taxon>
        <taxon>Oppiidae</taxon>
        <taxon>Medioppia</taxon>
    </lineage>
</organism>
<feature type="chain" id="PRO_5036211749" evidence="3">
    <location>
        <begin position="19"/>
        <end position="581"/>
    </location>
</feature>